<feature type="compositionally biased region" description="Low complexity" evidence="1">
    <location>
        <begin position="95"/>
        <end position="105"/>
    </location>
</feature>
<feature type="region of interest" description="Disordered" evidence="1">
    <location>
        <begin position="1"/>
        <end position="31"/>
    </location>
</feature>
<accession>A0A6J4NSD2</accession>
<feature type="non-terminal residue" evidence="2">
    <location>
        <position position="122"/>
    </location>
</feature>
<sequence length="122" mass="13850">CSGSRCSVSWPRSRGSTRAWASPPTSRGRTTRWRCCCSCWSCRCSRSSSRRWARRCRGAMSSRPMRSRSRRPGPRTCAPRCSSCTRTTRPRSRPIRSSSSSTTPTRRPPKGWRGWPAPGARR</sequence>
<feature type="non-terminal residue" evidence="2">
    <location>
        <position position="1"/>
    </location>
</feature>
<evidence type="ECO:0000313" key="2">
    <source>
        <dbReference type="EMBL" id="CAA9392337.1"/>
    </source>
</evidence>
<gene>
    <name evidence="2" type="ORF">AVDCRST_MAG51-430</name>
</gene>
<dbReference type="EMBL" id="CADCUX010000117">
    <property type="protein sequence ID" value="CAA9392337.1"/>
    <property type="molecule type" value="Genomic_DNA"/>
</dbReference>
<evidence type="ECO:0000256" key="1">
    <source>
        <dbReference type="SAM" id="MobiDB-lite"/>
    </source>
</evidence>
<name>A0A6J4NSD2_9BURK</name>
<feature type="region of interest" description="Disordered" evidence="1">
    <location>
        <begin position="55"/>
        <end position="122"/>
    </location>
</feature>
<reference evidence="2" key="1">
    <citation type="submission" date="2020-02" db="EMBL/GenBank/DDBJ databases">
        <authorList>
            <person name="Meier V. D."/>
        </authorList>
    </citation>
    <scope>NUCLEOTIDE SEQUENCE</scope>
    <source>
        <strain evidence="2">AVDCRST_MAG51</strain>
    </source>
</reference>
<dbReference type="AlphaFoldDB" id="A0A6J4NSD2"/>
<protein>
    <submittedName>
        <fullName evidence="2">Uncharacterized integral membrane endopeptidase Bmul_2226</fullName>
    </submittedName>
</protein>
<proteinExistence type="predicted"/>
<organism evidence="2">
    <name type="scientific">uncultured Ramlibacter sp</name>
    <dbReference type="NCBI Taxonomy" id="260755"/>
    <lineage>
        <taxon>Bacteria</taxon>
        <taxon>Pseudomonadati</taxon>
        <taxon>Pseudomonadota</taxon>
        <taxon>Betaproteobacteria</taxon>
        <taxon>Burkholderiales</taxon>
        <taxon>Comamonadaceae</taxon>
        <taxon>Ramlibacter</taxon>
        <taxon>environmental samples</taxon>
    </lineage>
</organism>